<proteinExistence type="predicted"/>
<feature type="compositionally biased region" description="Polar residues" evidence="1">
    <location>
        <begin position="12"/>
        <end position="23"/>
    </location>
</feature>
<dbReference type="Proteomes" id="UP001501777">
    <property type="component" value="Unassembled WGS sequence"/>
</dbReference>
<dbReference type="EMBL" id="BAAASG010000001">
    <property type="protein sequence ID" value="GAA2472081.1"/>
    <property type="molecule type" value="Genomic_DNA"/>
</dbReference>
<evidence type="ECO:0000313" key="4">
    <source>
        <dbReference type="Proteomes" id="UP001501777"/>
    </source>
</evidence>
<feature type="domain" description="Rhamnogalacturonan lyase family 11 C-terminal" evidence="2">
    <location>
        <begin position="5"/>
        <end position="56"/>
    </location>
</feature>
<organism evidence="3 4">
    <name type="scientific">Streptomyces longisporus</name>
    <dbReference type="NCBI Taxonomy" id="1948"/>
    <lineage>
        <taxon>Bacteria</taxon>
        <taxon>Bacillati</taxon>
        <taxon>Actinomycetota</taxon>
        <taxon>Actinomycetes</taxon>
        <taxon>Kitasatosporales</taxon>
        <taxon>Streptomycetaceae</taxon>
        <taxon>Streptomyces</taxon>
    </lineage>
</organism>
<gene>
    <name evidence="3" type="ORF">GCM10010276_03220</name>
</gene>
<dbReference type="InterPro" id="IPR049366">
    <property type="entry name" value="RGL11_C"/>
</dbReference>
<name>A0ABP5Y2T7_STRLO</name>
<keyword evidence="4" id="KW-1185">Reference proteome</keyword>
<dbReference type="PANTHER" id="PTHR43118">
    <property type="entry name" value="RHAMNOGALACTURONAN LYASE (EUROFUNG)"/>
    <property type="match status" value="1"/>
</dbReference>
<dbReference type="InterPro" id="IPR034641">
    <property type="entry name" value="RGL11"/>
</dbReference>
<reference evidence="4" key="1">
    <citation type="journal article" date="2019" name="Int. J. Syst. Evol. Microbiol.">
        <title>The Global Catalogue of Microorganisms (GCM) 10K type strain sequencing project: providing services to taxonomists for standard genome sequencing and annotation.</title>
        <authorList>
            <consortium name="The Broad Institute Genomics Platform"/>
            <consortium name="The Broad Institute Genome Sequencing Center for Infectious Disease"/>
            <person name="Wu L."/>
            <person name="Ma J."/>
        </authorList>
    </citation>
    <scope>NUCLEOTIDE SEQUENCE [LARGE SCALE GENOMIC DNA]</scope>
    <source>
        <strain evidence="4">JCM 4395</strain>
    </source>
</reference>
<evidence type="ECO:0000313" key="3">
    <source>
        <dbReference type="EMBL" id="GAA2472081.1"/>
    </source>
</evidence>
<protein>
    <recommendedName>
        <fullName evidence="2">Rhamnogalacturonan lyase family 11 C-terminal domain-containing protein</fullName>
    </recommendedName>
</protein>
<feature type="region of interest" description="Disordered" evidence="1">
    <location>
        <begin position="12"/>
        <end position="41"/>
    </location>
</feature>
<sequence>MPLGFVLTRQPTNAKDNSWSGRTGDTFIDGIKPDGTRPRRIDLGRNIGSGAHYTQFSKAMATVDHVPARGTVSSWGDSYGNRVDRFLAGTAYLDGSRPSLVMARRAWG</sequence>
<accession>A0ABP5Y2T7</accession>
<dbReference type="PANTHER" id="PTHR43118:SF1">
    <property type="entry name" value="RHAMNOGALACTURONAN LYASE (EUROFUNG)"/>
    <property type="match status" value="1"/>
</dbReference>
<evidence type="ECO:0000256" key="1">
    <source>
        <dbReference type="SAM" id="MobiDB-lite"/>
    </source>
</evidence>
<comment type="caution">
    <text evidence="3">The sequence shown here is derived from an EMBL/GenBank/DDBJ whole genome shotgun (WGS) entry which is preliminary data.</text>
</comment>
<feature type="compositionally biased region" description="Basic and acidic residues" evidence="1">
    <location>
        <begin position="31"/>
        <end position="41"/>
    </location>
</feature>
<feature type="domain" description="Rhamnogalacturonan lyase family 11 C-terminal" evidence="2">
    <location>
        <begin position="58"/>
        <end position="104"/>
    </location>
</feature>
<dbReference type="Pfam" id="PF21348">
    <property type="entry name" value="RGL11_C"/>
    <property type="match status" value="2"/>
</dbReference>
<evidence type="ECO:0000259" key="2">
    <source>
        <dbReference type="Pfam" id="PF21348"/>
    </source>
</evidence>